<comment type="caution">
    <text evidence="1">The sequence shown here is derived from an EMBL/GenBank/DDBJ whole genome shotgun (WGS) entry which is preliminary data.</text>
</comment>
<dbReference type="Proteomes" id="UP001165074">
    <property type="component" value="Unassembled WGS sequence"/>
</dbReference>
<sequence>MVGDWRTLWRLDRDHPPVEAGAIAIHPGDPARVVVTEEWAFYGLLKSDNTNYHALSDGREAGGWIMFKYPFTTPRIEVVEVDAAFAVVINTSRGIHVHCTDRELSLPDRLGDHDWYALDLVAGRRDGRPIVVAAWDVPRDDRGPHVQAYDLMTGAPAAKPWVPYGGWSEREQRRLGRCDGRPVAGTLDYFNNLHISDAATDFPERLIPLEEEGQSWLELLTVDDRAGPALALVLWPDGSVRCYDLAAEAPYCPPLTGCPGVPSGARLGRWRDRPAAALLTDVGVSLYDLQDRSWAGHVDLGAQAYDVAFAPQGELAIVSARGTLVVQLTP</sequence>
<dbReference type="EMBL" id="BSTK01000019">
    <property type="protein sequence ID" value="GLY91106.1"/>
    <property type="molecule type" value="Genomic_DNA"/>
</dbReference>
<organism evidence="1 2">
    <name type="scientific">Actinoallomurus iriomotensis</name>
    <dbReference type="NCBI Taxonomy" id="478107"/>
    <lineage>
        <taxon>Bacteria</taxon>
        <taxon>Bacillati</taxon>
        <taxon>Actinomycetota</taxon>
        <taxon>Actinomycetes</taxon>
        <taxon>Streptosporangiales</taxon>
        <taxon>Thermomonosporaceae</taxon>
        <taxon>Actinoallomurus</taxon>
    </lineage>
</organism>
<accession>A0A9W6S9V7</accession>
<dbReference type="InterPro" id="IPR011044">
    <property type="entry name" value="Quino_amine_DH_bsu"/>
</dbReference>
<protein>
    <submittedName>
        <fullName evidence="1">Uncharacterized protein</fullName>
    </submittedName>
</protein>
<keyword evidence="2" id="KW-1185">Reference proteome</keyword>
<dbReference type="SUPFAM" id="SSF50969">
    <property type="entry name" value="YVTN repeat-like/Quinoprotein amine dehydrogenase"/>
    <property type="match status" value="1"/>
</dbReference>
<name>A0A9W6S9V7_9ACTN</name>
<evidence type="ECO:0000313" key="2">
    <source>
        <dbReference type="Proteomes" id="UP001165074"/>
    </source>
</evidence>
<dbReference type="AlphaFoldDB" id="A0A9W6S9V7"/>
<dbReference type="RefSeq" id="WP_285582487.1">
    <property type="nucleotide sequence ID" value="NZ_BSTK01000019.1"/>
</dbReference>
<proteinExistence type="predicted"/>
<evidence type="ECO:0000313" key="1">
    <source>
        <dbReference type="EMBL" id="GLY91106.1"/>
    </source>
</evidence>
<reference evidence="1" key="1">
    <citation type="submission" date="2023-03" db="EMBL/GenBank/DDBJ databases">
        <title>Actinoallomurus iriomotensis NBRC 103684.</title>
        <authorList>
            <person name="Ichikawa N."/>
            <person name="Sato H."/>
            <person name="Tonouchi N."/>
        </authorList>
    </citation>
    <scope>NUCLEOTIDE SEQUENCE</scope>
    <source>
        <strain evidence="1">NBRC 103684</strain>
    </source>
</reference>
<gene>
    <name evidence="1" type="ORF">Airi02_090350</name>
</gene>